<dbReference type="OrthoDB" id="185087at2157"/>
<dbReference type="InterPro" id="IPR007152">
    <property type="entry name" value="DUF354"/>
</dbReference>
<comment type="caution">
    <text evidence="1">The sequence shown here is derived from an EMBL/GenBank/DDBJ whole genome shotgun (WGS) entry which is preliminary data.</text>
</comment>
<keyword evidence="2" id="KW-1185">Reference proteome</keyword>
<dbReference type="SUPFAM" id="SSF53756">
    <property type="entry name" value="UDP-Glycosyltransferase/glycogen phosphorylase"/>
    <property type="match status" value="1"/>
</dbReference>
<proteinExistence type="predicted"/>
<dbReference type="Proteomes" id="UP000766904">
    <property type="component" value="Unassembled WGS sequence"/>
</dbReference>
<organism evidence="1 2">
    <name type="scientific">Natronococcus pandeyae</name>
    <dbReference type="NCBI Taxonomy" id="2055836"/>
    <lineage>
        <taxon>Archaea</taxon>
        <taxon>Methanobacteriati</taxon>
        <taxon>Methanobacteriota</taxon>
        <taxon>Stenosarchaea group</taxon>
        <taxon>Halobacteria</taxon>
        <taxon>Halobacteriales</taxon>
        <taxon>Natrialbaceae</taxon>
        <taxon>Natronococcus</taxon>
    </lineage>
</organism>
<dbReference type="PANTHER" id="PTHR39662:SF1">
    <property type="entry name" value="DUF354 DOMAIN-CONTAINING PROTEIN"/>
    <property type="match status" value="1"/>
</dbReference>
<evidence type="ECO:0000313" key="1">
    <source>
        <dbReference type="EMBL" id="TYL39502.1"/>
    </source>
</evidence>
<gene>
    <name evidence="1" type="ORF">CV102_04180</name>
</gene>
<dbReference type="PANTHER" id="PTHR39662">
    <property type="entry name" value="DUF354 DOMAIN-CONTAINING PROTEIN-RELATED"/>
    <property type="match status" value="1"/>
</dbReference>
<dbReference type="Gene3D" id="3.40.50.2000">
    <property type="entry name" value="Glycogen Phosphorylase B"/>
    <property type="match status" value="1"/>
</dbReference>
<dbReference type="AlphaFoldDB" id="A0A8J8TTB3"/>
<dbReference type="RefSeq" id="WP_148856632.1">
    <property type="nucleotide sequence ID" value="NZ_PHNJ01000002.1"/>
</dbReference>
<sequence length="355" mass="39170">MRAIVTIQHPGHVHFFKHAIAELESNGHSVHVFARRNEVVAELLETYDIDHEILAGESNSLLSLAAVQATYETRLLARARKIKPDVITAIGGPAATHVAKLVGAKSVVFYDTEHATLIKRLAYPFADVICTPECYDGDIGSKKVEYAGYHELAYLHPDRFEPDPAILEEAGLEPDDTFVVMRLSSWDSSHDMGQGGFDDPVEAVERLEDAGAEVLITSEVPLPPELESNRLTTSPDRMHDLLAYADCFVGEGATMASEAAVLGTPSVYVNSLSLGYTRELEENYGLVFNFNGTNRHARSLERAVSIVEEADDEKWNRRRERLLADRIDVTDVIVREVETVSGRDPDRSALAANAD</sequence>
<evidence type="ECO:0008006" key="3">
    <source>
        <dbReference type="Google" id="ProtNLM"/>
    </source>
</evidence>
<name>A0A8J8TTB3_9EURY</name>
<protein>
    <recommendedName>
        <fullName evidence="3">DUF354 domain-containing protein</fullName>
    </recommendedName>
</protein>
<reference evidence="1" key="1">
    <citation type="submission" date="2017-11" db="EMBL/GenBank/DDBJ databases">
        <authorList>
            <person name="Kajale S.C."/>
            <person name="Sharma A."/>
        </authorList>
    </citation>
    <scope>NUCLEOTIDE SEQUENCE</scope>
    <source>
        <strain evidence="1">LS1_42</strain>
    </source>
</reference>
<evidence type="ECO:0000313" key="2">
    <source>
        <dbReference type="Proteomes" id="UP000766904"/>
    </source>
</evidence>
<accession>A0A8J8TTB3</accession>
<dbReference type="Pfam" id="PF04007">
    <property type="entry name" value="DUF354"/>
    <property type="match status" value="1"/>
</dbReference>
<dbReference type="EMBL" id="PHNJ01000002">
    <property type="protein sequence ID" value="TYL39502.1"/>
    <property type="molecule type" value="Genomic_DNA"/>
</dbReference>
<dbReference type="PIRSF" id="PIRSF005357">
    <property type="entry name" value="UCP005357"/>
    <property type="match status" value="1"/>
</dbReference>